<evidence type="ECO:0000313" key="9">
    <source>
        <dbReference type="Proteomes" id="UP000663843"/>
    </source>
</evidence>
<feature type="transmembrane region" description="Helical" evidence="6">
    <location>
        <begin position="84"/>
        <end position="103"/>
    </location>
</feature>
<comment type="subcellular location">
    <subcellularLocation>
        <location evidence="1">Endomembrane system</location>
        <topology evidence="1">Multi-pass membrane protein</topology>
    </subcellularLocation>
</comment>
<keyword evidence="5 6" id="KW-0472">Membrane</keyword>
<dbReference type="InterPro" id="IPR020846">
    <property type="entry name" value="MFS_dom"/>
</dbReference>
<evidence type="ECO:0000256" key="4">
    <source>
        <dbReference type="ARBA" id="ARBA00022989"/>
    </source>
</evidence>
<dbReference type="PANTHER" id="PTHR23501:SF191">
    <property type="entry name" value="VACUOLAR BASIC AMINO ACID TRANSPORTER 4"/>
    <property type="match status" value="1"/>
</dbReference>
<dbReference type="GO" id="GO:0015174">
    <property type="term" value="F:basic amino acid transmembrane transporter activity"/>
    <property type="evidence" value="ECO:0007669"/>
    <property type="project" value="TreeGrafter"/>
</dbReference>
<protein>
    <recommendedName>
        <fullName evidence="7">Major facilitator superfamily (MFS) profile domain-containing protein</fullName>
    </recommendedName>
</protein>
<evidence type="ECO:0000256" key="1">
    <source>
        <dbReference type="ARBA" id="ARBA00004127"/>
    </source>
</evidence>
<accession>A0A8H3HRC0</accession>
<dbReference type="GO" id="GO:0005886">
    <property type="term" value="C:plasma membrane"/>
    <property type="evidence" value="ECO:0007669"/>
    <property type="project" value="TreeGrafter"/>
</dbReference>
<feature type="domain" description="Major facilitator superfamily (MFS) profile" evidence="7">
    <location>
        <begin position="49"/>
        <end position="486"/>
    </location>
</feature>
<dbReference type="EMBL" id="CAJMWT010007889">
    <property type="protein sequence ID" value="CAE6529005.1"/>
    <property type="molecule type" value="Genomic_DNA"/>
</dbReference>
<evidence type="ECO:0000259" key="7">
    <source>
        <dbReference type="PROSITE" id="PS50850"/>
    </source>
</evidence>
<dbReference type="InterPro" id="IPR011701">
    <property type="entry name" value="MFS"/>
</dbReference>
<dbReference type="PROSITE" id="PS50850">
    <property type="entry name" value="MFS"/>
    <property type="match status" value="1"/>
</dbReference>
<feature type="transmembrane region" description="Helical" evidence="6">
    <location>
        <begin position="272"/>
        <end position="292"/>
    </location>
</feature>
<feature type="transmembrane region" description="Helical" evidence="6">
    <location>
        <begin position="201"/>
        <end position="221"/>
    </location>
</feature>
<evidence type="ECO:0000256" key="6">
    <source>
        <dbReference type="SAM" id="Phobius"/>
    </source>
</evidence>
<dbReference type="AlphaFoldDB" id="A0A8H3HRC0"/>
<feature type="transmembrane region" description="Helical" evidence="6">
    <location>
        <begin position="115"/>
        <end position="134"/>
    </location>
</feature>
<feature type="transmembrane region" description="Helical" evidence="6">
    <location>
        <begin position="353"/>
        <end position="371"/>
    </location>
</feature>
<feature type="transmembrane region" description="Helical" evidence="6">
    <location>
        <begin position="378"/>
        <end position="395"/>
    </location>
</feature>
<dbReference type="GO" id="GO:0012505">
    <property type="term" value="C:endomembrane system"/>
    <property type="evidence" value="ECO:0007669"/>
    <property type="project" value="UniProtKB-SubCell"/>
</dbReference>
<feature type="transmembrane region" description="Helical" evidence="6">
    <location>
        <begin position="49"/>
        <end position="72"/>
    </location>
</feature>
<feature type="transmembrane region" description="Helical" evidence="6">
    <location>
        <begin position="313"/>
        <end position="333"/>
    </location>
</feature>
<gene>
    <name evidence="8" type="ORF">RDB_LOCUS176396</name>
</gene>
<feature type="transmembrane region" description="Helical" evidence="6">
    <location>
        <begin position="172"/>
        <end position="195"/>
    </location>
</feature>
<feature type="transmembrane region" description="Helical" evidence="6">
    <location>
        <begin position="241"/>
        <end position="260"/>
    </location>
</feature>
<dbReference type="GO" id="GO:0000329">
    <property type="term" value="C:fungal-type vacuole membrane"/>
    <property type="evidence" value="ECO:0007669"/>
    <property type="project" value="TreeGrafter"/>
</dbReference>
<dbReference type="PANTHER" id="PTHR23501">
    <property type="entry name" value="MAJOR FACILITATOR SUPERFAMILY"/>
    <property type="match status" value="1"/>
</dbReference>
<evidence type="ECO:0000256" key="5">
    <source>
        <dbReference type="ARBA" id="ARBA00023136"/>
    </source>
</evidence>
<name>A0A8H3HRC0_9AGAM</name>
<dbReference type="Pfam" id="PF07690">
    <property type="entry name" value="MFS_1"/>
    <property type="match status" value="1"/>
</dbReference>
<keyword evidence="3 6" id="KW-0812">Transmembrane</keyword>
<evidence type="ECO:0000313" key="8">
    <source>
        <dbReference type="EMBL" id="CAE6529005.1"/>
    </source>
</evidence>
<comment type="caution">
    <text evidence="8">The sequence shown here is derived from an EMBL/GenBank/DDBJ whole genome shotgun (WGS) entry which is preliminary data.</text>
</comment>
<evidence type="ECO:0000256" key="2">
    <source>
        <dbReference type="ARBA" id="ARBA00022448"/>
    </source>
</evidence>
<dbReference type="InterPro" id="IPR036259">
    <property type="entry name" value="MFS_trans_sf"/>
</dbReference>
<feature type="transmembrane region" description="Helical" evidence="6">
    <location>
        <begin position="407"/>
        <end position="429"/>
    </location>
</feature>
<dbReference type="SUPFAM" id="SSF103473">
    <property type="entry name" value="MFS general substrate transporter"/>
    <property type="match status" value="1"/>
</dbReference>
<sequence length="486" mass="52724">MTADERQPLLDREPPLDGYVLPGNPIQVKDGSQRQLQPSELTPRMRAGILAGIWVAMFLAVSSKTTMVATLITSISSEFNQSNQASWLGTSFLLATCTFTPLYGRLCNVLGRRGANQTAVMFAAVGTLACGLSNRLDVLIAARFLSGMGGGGIFTTASIITSDMYTMRERGMTQGIASLFNGAGMGLGGPLGGWISDRYGWRWAFLIQVPLFALSFFLTSVNLNYVTPGRGRSTKEILKRIDYGGCATMFVSVGALLFFLSFKYNQEYAWDSAPVVTSLVVMVVAAVAFLFVELKLAYEPMLTPTLLKETVPVIIGYSNALVSMCNFAIMYFFPMWFETVQLRSASVAGAHLLPNSLFISLGALFAGWYMSKTGRYKILTNLFGLLPCLGSLLIYRLQENSSEFEQWFSIIPLGLGNAVVLQTTLMCLLASIDPSQLAVGTGFTQLFRGVGQVMGVALDLFYSATLAARAISGPTCGNTNTSFTRK</sequence>
<dbReference type="Proteomes" id="UP000663843">
    <property type="component" value="Unassembled WGS sequence"/>
</dbReference>
<feature type="transmembrane region" description="Helical" evidence="6">
    <location>
        <begin position="140"/>
        <end position="160"/>
    </location>
</feature>
<reference evidence="8" key="1">
    <citation type="submission" date="2021-01" db="EMBL/GenBank/DDBJ databases">
        <authorList>
            <person name="Kaushik A."/>
        </authorList>
    </citation>
    <scope>NUCLEOTIDE SEQUENCE</scope>
    <source>
        <strain evidence="8">AG2-2IIIB</strain>
    </source>
</reference>
<keyword evidence="2" id="KW-0813">Transport</keyword>
<proteinExistence type="predicted"/>
<dbReference type="Gene3D" id="1.20.1250.20">
    <property type="entry name" value="MFS general substrate transporter like domains"/>
    <property type="match status" value="2"/>
</dbReference>
<keyword evidence="4 6" id="KW-1133">Transmembrane helix</keyword>
<evidence type="ECO:0000256" key="3">
    <source>
        <dbReference type="ARBA" id="ARBA00022692"/>
    </source>
</evidence>
<organism evidence="8 9">
    <name type="scientific">Rhizoctonia solani</name>
    <dbReference type="NCBI Taxonomy" id="456999"/>
    <lineage>
        <taxon>Eukaryota</taxon>
        <taxon>Fungi</taxon>
        <taxon>Dikarya</taxon>
        <taxon>Basidiomycota</taxon>
        <taxon>Agaricomycotina</taxon>
        <taxon>Agaricomycetes</taxon>
        <taxon>Cantharellales</taxon>
        <taxon>Ceratobasidiaceae</taxon>
        <taxon>Rhizoctonia</taxon>
    </lineage>
</organism>